<dbReference type="InterPro" id="IPR000014">
    <property type="entry name" value="PAS"/>
</dbReference>
<keyword evidence="9" id="KW-0067">ATP-binding</keyword>
<dbReference type="SUPFAM" id="SSF47384">
    <property type="entry name" value="Homodimeric domain of signal transducing histidine kinase"/>
    <property type="match status" value="1"/>
</dbReference>
<comment type="subcellular location">
    <subcellularLocation>
        <location evidence="2">Membrane</location>
        <topology evidence="2">Multi-pass membrane protein</topology>
    </subcellularLocation>
</comment>
<feature type="transmembrane region" description="Helical" evidence="13">
    <location>
        <begin position="256"/>
        <end position="280"/>
    </location>
</feature>
<dbReference type="InterPro" id="IPR003661">
    <property type="entry name" value="HisK_dim/P_dom"/>
</dbReference>
<dbReference type="Gene3D" id="3.30.565.10">
    <property type="entry name" value="Histidine kinase-like ATPase, C-terminal domain"/>
    <property type="match status" value="1"/>
</dbReference>
<feature type="domain" description="HAMP" evidence="16">
    <location>
        <begin position="281"/>
        <end position="333"/>
    </location>
</feature>
<dbReference type="GO" id="GO:0005524">
    <property type="term" value="F:ATP binding"/>
    <property type="evidence" value="ECO:0007669"/>
    <property type="project" value="UniProtKB-KW"/>
</dbReference>
<evidence type="ECO:0000256" key="2">
    <source>
        <dbReference type="ARBA" id="ARBA00004141"/>
    </source>
</evidence>
<dbReference type="NCBIfam" id="TIGR00229">
    <property type="entry name" value="sensory_box"/>
    <property type="match status" value="1"/>
</dbReference>
<keyword evidence="18" id="KW-1185">Reference proteome</keyword>
<sequence length="685" mass="76176">MYVLAVATGNTSVLSQYFWFAFGFASLLVLTLVLMAGSYWWKLLQSRHRHEFGSKIAMRLAAMFTLVAVLPGLFLFGVSAQFISHSIHSWFGNDTEEALNRSISLSKSALDYELDNSVRRAANIQIALIAANSLEEPLLPVLESNDKNKQFSQLNIRNLSNNQLIAEYNPQHLPTPELNDNLIQNLHTTGSVHEIENINNILYAQGWLILPGRTHDNALFFRQPIPAKVAQDATLIEAARAKYGELSFTKKSLQTFFLATLLMATLLAIVLALLVALLFARQFVAPILSLADGARAVAKGDLDIQQTIYRNDELGQLTSLFNHMTVQLRHSREQQEAARHYLEHILNSLTTGVVTLNQEKCLITFNQMAENIFGQNLNPILGQNINQLSEQDPQVAMLADVFQQILVTENQNKPAQITYNHKDETLILLGKATPLPEDSGGGTVLVFDDVTALVSAQKEAAWGEVAQRLAHEIRNPLTPIQLSAERLAWKLHDKLNKADAQILNRATNTIIRQVAAMKDMVETFRNYSRAPALKFTNLDLNELIREVLVLYESSNCTFAVNLSKIVMNVNADSGALRQVIHNLLKNAVEAATADSSPEVSILTELNNEHILFYVNNNGKTFSQEMLLHAFDPYVTDKPGGTGLGLPVVKKIIEEHGGRIQISNQKNGLACVKITLPLQVNRNAKQ</sequence>
<dbReference type="SMART" id="SM00091">
    <property type="entry name" value="PAS"/>
    <property type="match status" value="1"/>
</dbReference>
<dbReference type="InterPro" id="IPR004358">
    <property type="entry name" value="Sig_transdc_His_kin-like_C"/>
</dbReference>
<evidence type="ECO:0000256" key="3">
    <source>
        <dbReference type="ARBA" id="ARBA00012438"/>
    </source>
</evidence>
<dbReference type="InterPro" id="IPR017232">
    <property type="entry name" value="NtrY"/>
</dbReference>
<dbReference type="EC" id="2.7.13.3" evidence="3"/>
<evidence type="ECO:0000256" key="1">
    <source>
        <dbReference type="ARBA" id="ARBA00000085"/>
    </source>
</evidence>
<evidence type="ECO:0000256" key="7">
    <source>
        <dbReference type="ARBA" id="ARBA00022741"/>
    </source>
</evidence>
<dbReference type="SMART" id="SM00387">
    <property type="entry name" value="HATPase_c"/>
    <property type="match status" value="1"/>
</dbReference>
<dbReference type="GO" id="GO:0006355">
    <property type="term" value="P:regulation of DNA-templated transcription"/>
    <property type="evidence" value="ECO:0007669"/>
    <property type="project" value="InterPro"/>
</dbReference>
<evidence type="ECO:0000256" key="13">
    <source>
        <dbReference type="SAM" id="Phobius"/>
    </source>
</evidence>
<dbReference type="GO" id="GO:0000155">
    <property type="term" value="F:phosphorelay sensor kinase activity"/>
    <property type="evidence" value="ECO:0007669"/>
    <property type="project" value="InterPro"/>
</dbReference>
<dbReference type="AlphaFoldDB" id="A0A837AGX8"/>
<evidence type="ECO:0000256" key="6">
    <source>
        <dbReference type="ARBA" id="ARBA00022692"/>
    </source>
</evidence>
<organism evidence="17 18">
    <name type="scientific">Snodgrassella communis</name>
    <dbReference type="NCBI Taxonomy" id="2946699"/>
    <lineage>
        <taxon>Bacteria</taxon>
        <taxon>Pseudomonadati</taxon>
        <taxon>Pseudomonadota</taxon>
        <taxon>Betaproteobacteria</taxon>
        <taxon>Neisseriales</taxon>
        <taxon>Neisseriaceae</taxon>
        <taxon>Snodgrassella</taxon>
    </lineage>
</organism>
<keyword evidence="8" id="KW-0418">Kinase</keyword>
<dbReference type="PRINTS" id="PR00344">
    <property type="entry name" value="BCTRLSENSOR"/>
</dbReference>
<comment type="caution">
    <text evidence="17">The sequence shown here is derived from an EMBL/GenBank/DDBJ whole genome shotgun (WGS) entry which is preliminary data.</text>
</comment>
<dbReference type="GO" id="GO:0030295">
    <property type="term" value="F:protein kinase activator activity"/>
    <property type="evidence" value="ECO:0007669"/>
    <property type="project" value="TreeGrafter"/>
</dbReference>
<keyword evidence="6 13" id="KW-0812">Transmembrane</keyword>
<dbReference type="SMART" id="SM00388">
    <property type="entry name" value="HisKA"/>
    <property type="match status" value="1"/>
</dbReference>
<dbReference type="Pfam" id="PF00989">
    <property type="entry name" value="PAS"/>
    <property type="match status" value="1"/>
</dbReference>
<dbReference type="PIRSF" id="PIRSF037532">
    <property type="entry name" value="STHK_NtrY"/>
    <property type="match status" value="1"/>
</dbReference>
<reference evidence="17 18" key="1">
    <citation type="submission" date="2014-03" db="EMBL/GenBank/DDBJ databases">
        <title>The genomes of two eusocial bee gut symbionts.</title>
        <authorList>
            <person name="Kwong W.K."/>
            <person name="Engel P."/>
            <person name="Koch H."/>
            <person name="Moran N.A."/>
        </authorList>
    </citation>
    <scope>NUCLEOTIDE SEQUENCE [LARGE SCALE GENOMIC DNA]</scope>
    <source>
        <strain evidence="18">wkB29</strain>
    </source>
</reference>
<dbReference type="SMART" id="SM00304">
    <property type="entry name" value="HAMP"/>
    <property type="match status" value="1"/>
</dbReference>
<evidence type="ECO:0000259" key="16">
    <source>
        <dbReference type="PROSITE" id="PS50885"/>
    </source>
</evidence>
<dbReference type="Gene3D" id="1.10.287.130">
    <property type="match status" value="1"/>
</dbReference>
<dbReference type="InterPro" id="IPR005467">
    <property type="entry name" value="His_kinase_dom"/>
</dbReference>
<feature type="domain" description="PAS" evidence="15">
    <location>
        <begin position="338"/>
        <end position="409"/>
    </location>
</feature>
<proteinExistence type="predicted"/>
<keyword evidence="4" id="KW-0597">Phosphoprotein</keyword>
<dbReference type="InterPro" id="IPR036890">
    <property type="entry name" value="HATPase_C_sf"/>
</dbReference>
<dbReference type="Pfam" id="PF00512">
    <property type="entry name" value="HisKA"/>
    <property type="match status" value="1"/>
</dbReference>
<dbReference type="EMBL" id="JFZV01000015">
    <property type="protein sequence ID" value="KDN13913.1"/>
    <property type="molecule type" value="Genomic_DNA"/>
</dbReference>
<dbReference type="CDD" id="cd06225">
    <property type="entry name" value="HAMP"/>
    <property type="match status" value="1"/>
</dbReference>
<dbReference type="InterPro" id="IPR013767">
    <property type="entry name" value="PAS_fold"/>
</dbReference>
<dbReference type="Gene3D" id="3.30.450.20">
    <property type="entry name" value="PAS domain"/>
    <property type="match status" value="1"/>
</dbReference>
<dbReference type="InterPro" id="IPR036097">
    <property type="entry name" value="HisK_dim/P_sf"/>
</dbReference>
<dbReference type="PROSITE" id="PS50109">
    <property type="entry name" value="HIS_KIN"/>
    <property type="match status" value="1"/>
</dbReference>
<evidence type="ECO:0000256" key="4">
    <source>
        <dbReference type="ARBA" id="ARBA00022553"/>
    </source>
</evidence>
<keyword evidence="11" id="KW-0902">Two-component regulatory system</keyword>
<dbReference type="InterPro" id="IPR035965">
    <property type="entry name" value="PAS-like_dom_sf"/>
</dbReference>
<dbReference type="Proteomes" id="UP000027170">
    <property type="component" value="Unassembled WGS sequence"/>
</dbReference>
<evidence type="ECO:0000256" key="12">
    <source>
        <dbReference type="ARBA" id="ARBA00023136"/>
    </source>
</evidence>
<dbReference type="Gene3D" id="6.10.340.10">
    <property type="match status" value="1"/>
</dbReference>
<keyword evidence="10 13" id="KW-1133">Transmembrane helix</keyword>
<comment type="catalytic activity">
    <reaction evidence="1">
        <text>ATP + protein L-histidine = ADP + protein N-phospho-L-histidine.</text>
        <dbReference type="EC" id="2.7.13.3"/>
    </reaction>
</comment>
<evidence type="ECO:0000259" key="14">
    <source>
        <dbReference type="PROSITE" id="PS50109"/>
    </source>
</evidence>
<dbReference type="GO" id="GO:0000156">
    <property type="term" value="F:phosphorelay response regulator activity"/>
    <property type="evidence" value="ECO:0007669"/>
    <property type="project" value="TreeGrafter"/>
</dbReference>
<evidence type="ECO:0000256" key="8">
    <source>
        <dbReference type="ARBA" id="ARBA00022777"/>
    </source>
</evidence>
<evidence type="ECO:0000313" key="17">
    <source>
        <dbReference type="EMBL" id="KDN13913.1"/>
    </source>
</evidence>
<dbReference type="CDD" id="cd00082">
    <property type="entry name" value="HisKA"/>
    <property type="match status" value="1"/>
</dbReference>
<dbReference type="Pfam" id="PF02518">
    <property type="entry name" value="HATPase_c"/>
    <property type="match status" value="1"/>
</dbReference>
<evidence type="ECO:0000313" key="18">
    <source>
        <dbReference type="Proteomes" id="UP000027170"/>
    </source>
</evidence>
<evidence type="ECO:0000256" key="11">
    <source>
        <dbReference type="ARBA" id="ARBA00023012"/>
    </source>
</evidence>
<dbReference type="Pfam" id="PF00672">
    <property type="entry name" value="HAMP"/>
    <property type="match status" value="1"/>
</dbReference>
<keyword evidence="5 17" id="KW-0808">Transferase</keyword>
<dbReference type="InterPro" id="IPR003660">
    <property type="entry name" value="HAMP_dom"/>
</dbReference>
<feature type="transmembrane region" description="Helical" evidence="13">
    <location>
        <begin position="61"/>
        <end position="83"/>
    </location>
</feature>
<dbReference type="InterPro" id="IPR003594">
    <property type="entry name" value="HATPase_dom"/>
</dbReference>
<accession>A0A837AGX8</accession>
<name>A0A837AGX8_9NEIS</name>
<keyword evidence="12 13" id="KW-0472">Membrane</keyword>
<evidence type="ECO:0000256" key="10">
    <source>
        <dbReference type="ARBA" id="ARBA00022989"/>
    </source>
</evidence>
<dbReference type="InterPro" id="IPR050351">
    <property type="entry name" value="BphY/WalK/GraS-like"/>
</dbReference>
<dbReference type="SUPFAM" id="SSF158472">
    <property type="entry name" value="HAMP domain-like"/>
    <property type="match status" value="1"/>
</dbReference>
<gene>
    <name evidence="17" type="ORF">SALWKB29_2054</name>
</gene>
<dbReference type="GO" id="GO:0007234">
    <property type="term" value="P:osmosensory signaling via phosphorelay pathway"/>
    <property type="evidence" value="ECO:0007669"/>
    <property type="project" value="TreeGrafter"/>
</dbReference>
<feature type="transmembrane region" description="Helical" evidence="13">
    <location>
        <begin position="17"/>
        <end position="41"/>
    </location>
</feature>
<dbReference type="PANTHER" id="PTHR42878">
    <property type="entry name" value="TWO-COMPONENT HISTIDINE KINASE"/>
    <property type="match status" value="1"/>
</dbReference>
<keyword evidence="7" id="KW-0547">Nucleotide-binding</keyword>
<dbReference type="SUPFAM" id="SSF55785">
    <property type="entry name" value="PYP-like sensor domain (PAS domain)"/>
    <property type="match status" value="1"/>
</dbReference>
<protein>
    <recommendedName>
        <fullName evidence="3">histidine kinase</fullName>
        <ecNumber evidence="3">2.7.13.3</ecNumber>
    </recommendedName>
</protein>
<dbReference type="PANTHER" id="PTHR42878:SF7">
    <property type="entry name" value="SENSOR HISTIDINE KINASE GLRK"/>
    <property type="match status" value="1"/>
</dbReference>
<evidence type="ECO:0000256" key="5">
    <source>
        <dbReference type="ARBA" id="ARBA00022679"/>
    </source>
</evidence>
<dbReference type="PROSITE" id="PS50885">
    <property type="entry name" value="HAMP"/>
    <property type="match status" value="1"/>
</dbReference>
<feature type="domain" description="Histidine kinase" evidence="14">
    <location>
        <begin position="468"/>
        <end position="679"/>
    </location>
</feature>
<evidence type="ECO:0000256" key="9">
    <source>
        <dbReference type="ARBA" id="ARBA00022840"/>
    </source>
</evidence>
<dbReference type="GO" id="GO:0016020">
    <property type="term" value="C:membrane"/>
    <property type="evidence" value="ECO:0007669"/>
    <property type="project" value="UniProtKB-SubCell"/>
</dbReference>
<dbReference type="PROSITE" id="PS50112">
    <property type="entry name" value="PAS"/>
    <property type="match status" value="1"/>
</dbReference>
<evidence type="ECO:0000259" key="15">
    <source>
        <dbReference type="PROSITE" id="PS50112"/>
    </source>
</evidence>
<dbReference type="SUPFAM" id="SSF55874">
    <property type="entry name" value="ATPase domain of HSP90 chaperone/DNA topoisomerase II/histidine kinase"/>
    <property type="match status" value="1"/>
</dbReference>